<evidence type="ECO:0000256" key="3">
    <source>
        <dbReference type="ARBA" id="ARBA00022676"/>
    </source>
</evidence>
<dbReference type="PANTHER" id="PTHR11214:SF378">
    <property type="entry name" value="BETA-1,3-GALACTOSYLTRANSFERASE 4"/>
    <property type="match status" value="1"/>
</dbReference>
<dbReference type="GO" id="GO:0006493">
    <property type="term" value="P:protein O-linked glycosylation"/>
    <property type="evidence" value="ECO:0007669"/>
    <property type="project" value="TreeGrafter"/>
</dbReference>
<dbReference type="Gene3D" id="3.90.550.50">
    <property type="match status" value="1"/>
</dbReference>
<evidence type="ECO:0000256" key="4">
    <source>
        <dbReference type="ARBA" id="ARBA00022679"/>
    </source>
</evidence>
<keyword evidence="3 10" id="KW-0328">Glycosyltransferase</keyword>
<dbReference type="InterPro" id="IPR002659">
    <property type="entry name" value="Glyco_trans_31"/>
</dbReference>
<keyword evidence="4" id="KW-0808">Transferase</keyword>
<dbReference type="Pfam" id="PF01762">
    <property type="entry name" value="Galactosyl_T"/>
    <property type="match status" value="1"/>
</dbReference>
<evidence type="ECO:0000256" key="8">
    <source>
        <dbReference type="ARBA" id="ARBA00023034"/>
    </source>
</evidence>
<dbReference type="EMBL" id="HACG01025519">
    <property type="protein sequence ID" value="CEK72384.1"/>
    <property type="molecule type" value="Transcribed_RNA"/>
</dbReference>
<evidence type="ECO:0000256" key="9">
    <source>
        <dbReference type="ARBA" id="ARBA00023136"/>
    </source>
</evidence>
<protein>
    <recommendedName>
        <fullName evidence="10">Hexosyltransferase</fullName>
        <ecNumber evidence="10">2.4.1.-</ecNumber>
    </recommendedName>
</protein>
<evidence type="ECO:0000256" key="2">
    <source>
        <dbReference type="ARBA" id="ARBA00008661"/>
    </source>
</evidence>
<reference evidence="11" key="1">
    <citation type="submission" date="2014-12" db="EMBL/GenBank/DDBJ databases">
        <title>Insight into the proteome of Arion vulgaris.</title>
        <authorList>
            <person name="Aradska J."/>
            <person name="Bulat T."/>
            <person name="Smidak R."/>
            <person name="Sarate P."/>
            <person name="Gangsoo J."/>
            <person name="Sialana F."/>
            <person name="Bilban M."/>
            <person name="Lubec G."/>
        </authorList>
    </citation>
    <scope>NUCLEOTIDE SEQUENCE</scope>
    <source>
        <tissue evidence="11">Skin</tissue>
    </source>
</reference>
<accession>A0A0B6ZUT9</accession>
<dbReference type="AlphaFoldDB" id="A0A0B6ZUT9"/>
<keyword evidence="7 10" id="KW-1133">Transmembrane helix</keyword>
<evidence type="ECO:0000313" key="11">
    <source>
        <dbReference type="EMBL" id="CEK72384.1"/>
    </source>
</evidence>
<evidence type="ECO:0000256" key="10">
    <source>
        <dbReference type="RuleBase" id="RU363063"/>
    </source>
</evidence>
<sequence length="432" mass="49827">GRRYSYTLLVGKMNKWKHMCFSRKRQQMVLLCLTLMTCTIAVYYYICSLHVLTYSHVQNLRKNGSSLPFFLPMCSILRPNSIQNSAGSLESVPVASSVSVDIDVGCQAELNRTLCPTCLRPTVKDLVHKLQDKSNTVLINKTDDYFKIGPNIVEYLMTNYLLVPTITCSNIYLIIIQPSILDRLNERNVVRNTWGSVASEQKWPNRSINAMVKVIFVVAKQPVSDNISLIQMNEIRREAATHNDILFIDMIDSYQNLTLKLTSTFKWVKDNYPNVKFVLKVDYDTFVNVPLLVDLLLYHEKTFEFSIVGHVYTSGNSVHRKDKWAVPVSLYPLNVYPEYTSGCAYILSYKAMSKMVDIIPYVRMLPVEDAFITGIMRVFTGCQMFTFHSMFTHYLDKNWYYCWMLEDKKISGLTNSGILHSQIWDTFKKGHC</sequence>
<comment type="subcellular location">
    <subcellularLocation>
        <location evidence="1 10">Golgi apparatus membrane</location>
        <topology evidence="1 10">Single-pass type II membrane protein</topology>
    </subcellularLocation>
</comment>
<proteinExistence type="inferred from homology"/>
<dbReference type="GO" id="GO:0016758">
    <property type="term" value="F:hexosyltransferase activity"/>
    <property type="evidence" value="ECO:0007669"/>
    <property type="project" value="InterPro"/>
</dbReference>
<comment type="similarity">
    <text evidence="2 10">Belongs to the glycosyltransferase 31 family.</text>
</comment>
<name>A0A0B6ZUT9_9EUPU</name>
<feature type="non-terminal residue" evidence="11">
    <location>
        <position position="1"/>
    </location>
</feature>
<dbReference type="EC" id="2.4.1.-" evidence="10"/>
<keyword evidence="9 10" id="KW-0472">Membrane</keyword>
<dbReference type="GO" id="GO:0000139">
    <property type="term" value="C:Golgi membrane"/>
    <property type="evidence" value="ECO:0007669"/>
    <property type="project" value="UniProtKB-SubCell"/>
</dbReference>
<gene>
    <name evidence="11" type="primary">ORF82181</name>
</gene>
<evidence type="ECO:0000256" key="5">
    <source>
        <dbReference type="ARBA" id="ARBA00022692"/>
    </source>
</evidence>
<evidence type="ECO:0000256" key="6">
    <source>
        <dbReference type="ARBA" id="ARBA00022968"/>
    </source>
</evidence>
<dbReference type="PANTHER" id="PTHR11214">
    <property type="entry name" value="BETA-1,3-N-ACETYLGLUCOSAMINYLTRANSFERASE"/>
    <property type="match status" value="1"/>
</dbReference>
<organism evidence="11">
    <name type="scientific">Arion vulgaris</name>
    <dbReference type="NCBI Taxonomy" id="1028688"/>
    <lineage>
        <taxon>Eukaryota</taxon>
        <taxon>Metazoa</taxon>
        <taxon>Spiralia</taxon>
        <taxon>Lophotrochozoa</taxon>
        <taxon>Mollusca</taxon>
        <taxon>Gastropoda</taxon>
        <taxon>Heterobranchia</taxon>
        <taxon>Euthyneura</taxon>
        <taxon>Panpulmonata</taxon>
        <taxon>Eupulmonata</taxon>
        <taxon>Stylommatophora</taxon>
        <taxon>Helicina</taxon>
        <taxon>Arionoidea</taxon>
        <taxon>Arionidae</taxon>
        <taxon>Arion</taxon>
    </lineage>
</organism>
<keyword evidence="5 10" id="KW-0812">Transmembrane</keyword>
<feature type="transmembrane region" description="Helical" evidence="10">
    <location>
        <begin position="28"/>
        <end position="46"/>
    </location>
</feature>
<keyword evidence="8 10" id="KW-0333">Golgi apparatus</keyword>
<evidence type="ECO:0000256" key="1">
    <source>
        <dbReference type="ARBA" id="ARBA00004323"/>
    </source>
</evidence>
<evidence type="ECO:0000256" key="7">
    <source>
        <dbReference type="ARBA" id="ARBA00022989"/>
    </source>
</evidence>
<keyword evidence="6 10" id="KW-0735">Signal-anchor</keyword>